<evidence type="ECO:0000313" key="1">
    <source>
        <dbReference type="EMBL" id="SDC25437.1"/>
    </source>
</evidence>
<name>A0A1G6K3C0_9ACTN</name>
<dbReference type="EMBL" id="FMZL01000006">
    <property type="protein sequence ID" value="SDC25437.1"/>
    <property type="molecule type" value="Genomic_DNA"/>
</dbReference>
<dbReference type="Proteomes" id="UP000198528">
    <property type="component" value="Unassembled WGS sequence"/>
</dbReference>
<evidence type="ECO:0000313" key="2">
    <source>
        <dbReference type="Proteomes" id="UP000198528"/>
    </source>
</evidence>
<reference evidence="2" key="1">
    <citation type="submission" date="2016-10" db="EMBL/GenBank/DDBJ databases">
        <authorList>
            <person name="Varghese N."/>
            <person name="Submissions S."/>
        </authorList>
    </citation>
    <scope>NUCLEOTIDE SEQUENCE [LARGE SCALE GENOMIC DNA]</scope>
    <source>
        <strain evidence="2">DSM 22619</strain>
    </source>
</reference>
<gene>
    <name evidence="1" type="ORF">SAMN04487824_10691</name>
</gene>
<proteinExistence type="predicted"/>
<dbReference type="STRING" id="604330.SAMN04489857_1399"/>
<organism evidence="1 2">
    <name type="scientific">Parafannyhessea umbonata</name>
    <dbReference type="NCBI Taxonomy" id="604330"/>
    <lineage>
        <taxon>Bacteria</taxon>
        <taxon>Bacillati</taxon>
        <taxon>Actinomycetota</taxon>
        <taxon>Coriobacteriia</taxon>
        <taxon>Coriobacteriales</taxon>
        <taxon>Atopobiaceae</taxon>
        <taxon>Parafannyhessea</taxon>
    </lineage>
</organism>
<accession>A0A1G6K3C0</accession>
<protein>
    <submittedName>
        <fullName evidence="1">Uncharacterized protein</fullName>
    </submittedName>
</protein>
<dbReference type="AlphaFoldDB" id="A0A1G6K3C0"/>
<dbReference type="RefSeq" id="WP_090845944.1">
    <property type="nucleotide sequence ID" value="NZ_FMZL01000006.1"/>
</dbReference>
<keyword evidence="2" id="KW-1185">Reference proteome</keyword>
<sequence length="64" mass="7271">MSDATHDRHDFVEPRPTDKFLLQTTGEVVTYQKLLEMYGEAPQTEDELEAILEEYAAAAIVTEL</sequence>